<sequence>MALHKSSSCALPPKPQSGQPLSIPLHSLSDHIYLHARGDEGLPTSVAVTHRYGQKYSTLVLATQSVAPDSEGPGPNFLKLAVRARGPGAACGAQ</sequence>
<comment type="caution">
    <text evidence="4">The sequence shown here is derived from an EMBL/GenBank/DDBJ whole genome shotgun (WGS) entry which is preliminary data.</text>
</comment>
<proteinExistence type="inferred from homology"/>
<organism evidence="4 5">
    <name type="scientific">Prorocentrum cordatum</name>
    <dbReference type="NCBI Taxonomy" id="2364126"/>
    <lineage>
        <taxon>Eukaryota</taxon>
        <taxon>Sar</taxon>
        <taxon>Alveolata</taxon>
        <taxon>Dinophyceae</taxon>
        <taxon>Prorocentrales</taxon>
        <taxon>Prorocentraceae</taxon>
        <taxon>Prorocentrum</taxon>
    </lineage>
</organism>
<name>A0ABN9WYG3_9DINO</name>
<comment type="similarity">
    <text evidence="1">Belongs to the 5'-AMP-activated protein kinase beta subunit family.</text>
</comment>
<dbReference type="Pfam" id="PF04739">
    <property type="entry name" value="AMPKBI"/>
    <property type="match status" value="1"/>
</dbReference>
<dbReference type="InterPro" id="IPR006828">
    <property type="entry name" value="ASC_dom"/>
</dbReference>
<feature type="non-terminal residue" evidence="4">
    <location>
        <position position="94"/>
    </location>
</feature>
<evidence type="ECO:0000256" key="1">
    <source>
        <dbReference type="ARBA" id="ARBA00010926"/>
    </source>
</evidence>
<gene>
    <name evidence="4" type="ORF">PCOR1329_LOCUS71754</name>
</gene>
<evidence type="ECO:0000313" key="4">
    <source>
        <dbReference type="EMBL" id="CAK0891994.1"/>
    </source>
</evidence>
<dbReference type="SUPFAM" id="SSF160219">
    <property type="entry name" value="AMPKBI-like"/>
    <property type="match status" value="1"/>
</dbReference>
<feature type="domain" description="Association with the SNF1 complex (ASC)" evidence="3">
    <location>
        <begin position="14"/>
        <end position="61"/>
    </location>
</feature>
<protein>
    <recommendedName>
        <fullName evidence="3">Association with the SNF1 complex (ASC) domain-containing protein</fullName>
    </recommendedName>
</protein>
<feature type="region of interest" description="Disordered" evidence="2">
    <location>
        <begin position="1"/>
        <end position="23"/>
    </location>
</feature>
<dbReference type="Gene3D" id="6.20.250.60">
    <property type="match status" value="1"/>
</dbReference>
<keyword evidence="5" id="KW-1185">Reference proteome</keyword>
<accession>A0ABN9WYG3</accession>
<dbReference type="InterPro" id="IPR037256">
    <property type="entry name" value="ASC_dom_sf"/>
</dbReference>
<reference evidence="4" key="1">
    <citation type="submission" date="2023-10" db="EMBL/GenBank/DDBJ databases">
        <authorList>
            <person name="Chen Y."/>
            <person name="Shah S."/>
            <person name="Dougan E. K."/>
            <person name="Thang M."/>
            <person name="Chan C."/>
        </authorList>
    </citation>
    <scope>NUCLEOTIDE SEQUENCE [LARGE SCALE GENOMIC DNA]</scope>
</reference>
<evidence type="ECO:0000256" key="2">
    <source>
        <dbReference type="SAM" id="MobiDB-lite"/>
    </source>
</evidence>
<evidence type="ECO:0000313" key="5">
    <source>
        <dbReference type="Proteomes" id="UP001189429"/>
    </source>
</evidence>
<evidence type="ECO:0000259" key="3">
    <source>
        <dbReference type="Pfam" id="PF04739"/>
    </source>
</evidence>
<dbReference type="Proteomes" id="UP001189429">
    <property type="component" value="Unassembled WGS sequence"/>
</dbReference>
<dbReference type="EMBL" id="CAUYUJ010019546">
    <property type="protein sequence ID" value="CAK0891994.1"/>
    <property type="molecule type" value="Genomic_DNA"/>
</dbReference>